<feature type="region of interest" description="Disordered" evidence="1">
    <location>
        <begin position="89"/>
        <end position="134"/>
    </location>
</feature>
<evidence type="ECO:0000313" key="2">
    <source>
        <dbReference type="EMBL" id="THU86661.1"/>
    </source>
</evidence>
<sequence>MPKSRAPYISDGDRRHVEIFKGAHRLDARGSELNTVGGNQTITINNYYGFAPGQATQADQRLPDNFDPGQITQADQRLLDSFDPRQATQADQRLPDNSICEKPPSSQIPFTGPQALADPAPQNDPVQVSERPGETSKSGVFRFFKMLIAFFSCGLISPSSRHHRLSGEGGASNGPQHDIPLSDMTSPSYGSSAITPTTSDSYHWPQQSGGMRMPEPMRFPSPVHRHNGGPTSNPWAAESYVTARLAPLERAHTLQFPTPTLEQSTVSWGSTAPSQTPVHRNDRSPPSLSTTSPWILESDVG</sequence>
<accession>A0A4S8LD57</accession>
<feature type="region of interest" description="Disordered" evidence="1">
    <location>
        <begin position="259"/>
        <end position="301"/>
    </location>
</feature>
<feature type="compositionally biased region" description="Polar residues" evidence="1">
    <location>
        <begin position="183"/>
        <end position="209"/>
    </location>
</feature>
<name>A0A4S8LD57_DENBC</name>
<evidence type="ECO:0000256" key="1">
    <source>
        <dbReference type="SAM" id="MobiDB-lite"/>
    </source>
</evidence>
<organism evidence="2 3">
    <name type="scientific">Dendrothele bispora (strain CBS 962.96)</name>
    <dbReference type="NCBI Taxonomy" id="1314807"/>
    <lineage>
        <taxon>Eukaryota</taxon>
        <taxon>Fungi</taxon>
        <taxon>Dikarya</taxon>
        <taxon>Basidiomycota</taxon>
        <taxon>Agaricomycotina</taxon>
        <taxon>Agaricomycetes</taxon>
        <taxon>Agaricomycetidae</taxon>
        <taxon>Agaricales</taxon>
        <taxon>Agaricales incertae sedis</taxon>
        <taxon>Dendrothele</taxon>
    </lineage>
</organism>
<gene>
    <name evidence="2" type="ORF">K435DRAFT_362650</name>
</gene>
<protein>
    <submittedName>
        <fullName evidence="2">Uncharacterized protein</fullName>
    </submittedName>
</protein>
<keyword evidence="3" id="KW-1185">Reference proteome</keyword>
<evidence type="ECO:0000313" key="3">
    <source>
        <dbReference type="Proteomes" id="UP000297245"/>
    </source>
</evidence>
<proteinExistence type="predicted"/>
<dbReference type="EMBL" id="ML179487">
    <property type="protein sequence ID" value="THU86661.1"/>
    <property type="molecule type" value="Genomic_DNA"/>
</dbReference>
<dbReference type="Proteomes" id="UP000297245">
    <property type="component" value="Unassembled WGS sequence"/>
</dbReference>
<reference evidence="2 3" key="1">
    <citation type="journal article" date="2019" name="Nat. Ecol. Evol.">
        <title>Megaphylogeny resolves global patterns of mushroom evolution.</title>
        <authorList>
            <person name="Varga T."/>
            <person name="Krizsan K."/>
            <person name="Foldi C."/>
            <person name="Dima B."/>
            <person name="Sanchez-Garcia M."/>
            <person name="Sanchez-Ramirez S."/>
            <person name="Szollosi G.J."/>
            <person name="Szarkandi J.G."/>
            <person name="Papp V."/>
            <person name="Albert L."/>
            <person name="Andreopoulos W."/>
            <person name="Angelini C."/>
            <person name="Antonin V."/>
            <person name="Barry K.W."/>
            <person name="Bougher N.L."/>
            <person name="Buchanan P."/>
            <person name="Buyck B."/>
            <person name="Bense V."/>
            <person name="Catcheside P."/>
            <person name="Chovatia M."/>
            <person name="Cooper J."/>
            <person name="Damon W."/>
            <person name="Desjardin D."/>
            <person name="Finy P."/>
            <person name="Geml J."/>
            <person name="Haridas S."/>
            <person name="Hughes K."/>
            <person name="Justo A."/>
            <person name="Karasinski D."/>
            <person name="Kautmanova I."/>
            <person name="Kiss B."/>
            <person name="Kocsube S."/>
            <person name="Kotiranta H."/>
            <person name="LaButti K.M."/>
            <person name="Lechner B.E."/>
            <person name="Liimatainen K."/>
            <person name="Lipzen A."/>
            <person name="Lukacs Z."/>
            <person name="Mihaltcheva S."/>
            <person name="Morgado L.N."/>
            <person name="Niskanen T."/>
            <person name="Noordeloos M.E."/>
            <person name="Ohm R.A."/>
            <person name="Ortiz-Santana B."/>
            <person name="Ovrebo C."/>
            <person name="Racz N."/>
            <person name="Riley R."/>
            <person name="Savchenko A."/>
            <person name="Shiryaev A."/>
            <person name="Soop K."/>
            <person name="Spirin V."/>
            <person name="Szebenyi C."/>
            <person name="Tomsovsky M."/>
            <person name="Tulloss R.E."/>
            <person name="Uehling J."/>
            <person name="Grigoriev I.V."/>
            <person name="Vagvolgyi C."/>
            <person name="Papp T."/>
            <person name="Martin F.M."/>
            <person name="Miettinen O."/>
            <person name="Hibbett D.S."/>
            <person name="Nagy L.G."/>
        </authorList>
    </citation>
    <scope>NUCLEOTIDE SEQUENCE [LARGE SCALE GENOMIC DNA]</scope>
    <source>
        <strain evidence="2 3">CBS 962.96</strain>
    </source>
</reference>
<dbReference type="AlphaFoldDB" id="A0A4S8LD57"/>
<feature type="region of interest" description="Disordered" evidence="1">
    <location>
        <begin position="161"/>
        <end position="210"/>
    </location>
</feature>
<feature type="compositionally biased region" description="Polar residues" evidence="1">
    <location>
        <begin position="259"/>
        <end position="293"/>
    </location>
</feature>